<name>A0A6L6L8U6_9FIRM</name>
<accession>A0A6L6L8U6</accession>
<proteinExistence type="predicted"/>
<dbReference type="RefSeq" id="WP_022112938.1">
    <property type="nucleotide sequence ID" value="NZ_QRPI01000012.1"/>
</dbReference>
<evidence type="ECO:0000313" key="1">
    <source>
        <dbReference type="EMBL" id="MTR85752.1"/>
    </source>
</evidence>
<organism evidence="1 2">
    <name type="scientific">Roseburia intestinalis</name>
    <dbReference type="NCBI Taxonomy" id="166486"/>
    <lineage>
        <taxon>Bacteria</taxon>
        <taxon>Bacillati</taxon>
        <taxon>Bacillota</taxon>
        <taxon>Clostridia</taxon>
        <taxon>Lachnospirales</taxon>
        <taxon>Lachnospiraceae</taxon>
        <taxon>Roseburia</taxon>
    </lineage>
</organism>
<protein>
    <submittedName>
        <fullName evidence="1">Uncharacterized protein</fullName>
    </submittedName>
</protein>
<gene>
    <name evidence="1" type="ORF">GMD50_11935</name>
</gene>
<dbReference type="EMBL" id="WNAJ01000014">
    <property type="protein sequence ID" value="MTR85752.1"/>
    <property type="molecule type" value="Genomic_DNA"/>
</dbReference>
<sequence length="355" mass="41079">MSQKRLLAYIEKLYGVQGNIERKLQEKKAQEADKFKMSGTDFEAVVYDSLIEAGFDKESITHSTQKFPDFILEDKTDGDKLGVEVKKTDSSKWEVIGGSIYESLKNDIDDTYIMMAKLGGDKPEVRLRRYEECIADLKVTHSPRFYLNMDLEEGEDYLTRNDAKDLLELSGDDLNRKIRKLLRTQKSTWWSGGETTAFSDLSKEEKNIYLNEGIALFPEVFKGDYHNFTPWLVYSCFVWCGNVRDIFSAGGNKFIDDSEIYVSAVMYRALENAQEIKLRIFDMTDEEMTKFWGSVIEDKVERVKYWLGLVQQNLRFSNDLMQNNLSLSIFNGMSVDKVKNELEKIYIAGLHDKIL</sequence>
<dbReference type="AlphaFoldDB" id="A0A6L6L8U6"/>
<reference evidence="1 2" key="1">
    <citation type="journal article" date="2019" name="Nat. Med.">
        <title>A library of human gut bacterial isolates paired with longitudinal multiomics data enables mechanistic microbiome research.</title>
        <authorList>
            <person name="Poyet M."/>
            <person name="Groussin M."/>
            <person name="Gibbons S.M."/>
            <person name="Avila-Pacheco J."/>
            <person name="Jiang X."/>
            <person name="Kearney S.M."/>
            <person name="Perrotta A.R."/>
            <person name="Berdy B."/>
            <person name="Zhao S."/>
            <person name="Lieberman T.D."/>
            <person name="Swanson P.K."/>
            <person name="Smith M."/>
            <person name="Roesemann S."/>
            <person name="Alexander J.E."/>
            <person name="Rich S.A."/>
            <person name="Livny J."/>
            <person name="Vlamakis H."/>
            <person name="Clish C."/>
            <person name="Bullock K."/>
            <person name="Deik A."/>
            <person name="Scott J."/>
            <person name="Pierce K.A."/>
            <person name="Xavier R.J."/>
            <person name="Alm E.J."/>
        </authorList>
    </citation>
    <scope>NUCLEOTIDE SEQUENCE [LARGE SCALE GENOMIC DNA]</scope>
    <source>
        <strain evidence="1 2">BIOML-A1</strain>
    </source>
</reference>
<dbReference type="Proteomes" id="UP000478483">
    <property type="component" value="Unassembled WGS sequence"/>
</dbReference>
<evidence type="ECO:0000313" key="2">
    <source>
        <dbReference type="Proteomes" id="UP000478483"/>
    </source>
</evidence>
<comment type="caution">
    <text evidence="1">The sequence shown here is derived from an EMBL/GenBank/DDBJ whole genome shotgun (WGS) entry which is preliminary data.</text>
</comment>